<dbReference type="Pfam" id="PF12796">
    <property type="entry name" value="Ank_2"/>
    <property type="match status" value="1"/>
</dbReference>
<dbReference type="AlphaFoldDB" id="A0A1L9REK0"/>
<accession>A0A1L9REK0</accession>
<reference evidence="4" key="1">
    <citation type="journal article" date="2017" name="Genome Biol.">
        <title>Comparative genomics reveals high biological diversity and specific adaptations in the industrially and medically important fungal genus Aspergillus.</title>
        <authorList>
            <person name="de Vries R.P."/>
            <person name="Riley R."/>
            <person name="Wiebenga A."/>
            <person name="Aguilar-Osorio G."/>
            <person name="Amillis S."/>
            <person name="Uchima C.A."/>
            <person name="Anderluh G."/>
            <person name="Asadollahi M."/>
            <person name="Askin M."/>
            <person name="Barry K."/>
            <person name="Battaglia E."/>
            <person name="Bayram O."/>
            <person name="Benocci T."/>
            <person name="Braus-Stromeyer S.A."/>
            <person name="Caldana C."/>
            <person name="Canovas D."/>
            <person name="Cerqueira G.C."/>
            <person name="Chen F."/>
            <person name="Chen W."/>
            <person name="Choi C."/>
            <person name="Clum A."/>
            <person name="Dos Santos R.A."/>
            <person name="Damasio A.R."/>
            <person name="Diallinas G."/>
            <person name="Emri T."/>
            <person name="Fekete E."/>
            <person name="Flipphi M."/>
            <person name="Freyberg S."/>
            <person name="Gallo A."/>
            <person name="Gournas C."/>
            <person name="Habgood R."/>
            <person name="Hainaut M."/>
            <person name="Harispe M.L."/>
            <person name="Henrissat B."/>
            <person name="Hilden K.S."/>
            <person name="Hope R."/>
            <person name="Hossain A."/>
            <person name="Karabika E."/>
            <person name="Karaffa L."/>
            <person name="Karanyi Z."/>
            <person name="Krasevec N."/>
            <person name="Kuo A."/>
            <person name="Kusch H."/>
            <person name="LaButti K."/>
            <person name="Lagendijk E.L."/>
            <person name="Lapidus A."/>
            <person name="Levasseur A."/>
            <person name="Lindquist E."/>
            <person name="Lipzen A."/>
            <person name="Logrieco A.F."/>
            <person name="MacCabe A."/>
            <person name="Maekelae M.R."/>
            <person name="Malavazi I."/>
            <person name="Melin P."/>
            <person name="Meyer V."/>
            <person name="Mielnichuk N."/>
            <person name="Miskei M."/>
            <person name="Molnar A.P."/>
            <person name="Mule G."/>
            <person name="Ngan C.Y."/>
            <person name="Orejas M."/>
            <person name="Orosz E."/>
            <person name="Ouedraogo J.P."/>
            <person name="Overkamp K.M."/>
            <person name="Park H.-S."/>
            <person name="Perrone G."/>
            <person name="Piumi F."/>
            <person name="Punt P.J."/>
            <person name="Ram A.F."/>
            <person name="Ramon A."/>
            <person name="Rauscher S."/>
            <person name="Record E."/>
            <person name="Riano-Pachon D.M."/>
            <person name="Robert V."/>
            <person name="Roehrig J."/>
            <person name="Ruller R."/>
            <person name="Salamov A."/>
            <person name="Salih N.S."/>
            <person name="Samson R.A."/>
            <person name="Sandor E."/>
            <person name="Sanguinetti M."/>
            <person name="Schuetze T."/>
            <person name="Sepcic K."/>
            <person name="Shelest E."/>
            <person name="Sherlock G."/>
            <person name="Sophianopoulou V."/>
            <person name="Squina F.M."/>
            <person name="Sun H."/>
            <person name="Susca A."/>
            <person name="Todd R.B."/>
            <person name="Tsang A."/>
            <person name="Unkles S.E."/>
            <person name="van de Wiele N."/>
            <person name="van Rossen-Uffink D."/>
            <person name="Oliveira J.V."/>
            <person name="Vesth T.C."/>
            <person name="Visser J."/>
            <person name="Yu J.-H."/>
            <person name="Zhou M."/>
            <person name="Andersen M.R."/>
            <person name="Archer D.B."/>
            <person name="Baker S.E."/>
            <person name="Benoit I."/>
            <person name="Brakhage A.A."/>
            <person name="Braus G.H."/>
            <person name="Fischer R."/>
            <person name="Frisvad J.C."/>
            <person name="Goldman G.H."/>
            <person name="Houbraken J."/>
            <person name="Oakley B."/>
            <person name="Pocsi I."/>
            <person name="Scazzocchio C."/>
            <person name="Seiboth B."/>
            <person name="vanKuyk P.A."/>
            <person name="Wortman J."/>
            <person name="Dyer P.S."/>
            <person name="Grigoriev I.V."/>
        </authorList>
    </citation>
    <scope>NUCLEOTIDE SEQUENCE [LARGE SCALE GENOMIC DNA]</scope>
    <source>
        <strain evidence="4">DTO 134E9</strain>
    </source>
</reference>
<feature type="repeat" description="ANK" evidence="1">
    <location>
        <begin position="138"/>
        <end position="170"/>
    </location>
</feature>
<dbReference type="Pfam" id="PF06985">
    <property type="entry name" value="HET"/>
    <property type="match status" value="1"/>
</dbReference>
<dbReference type="Proteomes" id="UP000184383">
    <property type="component" value="Unassembled WGS sequence"/>
</dbReference>
<keyword evidence="1" id="KW-0040">ANK repeat</keyword>
<dbReference type="InterPro" id="IPR010730">
    <property type="entry name" value="HET"/>
</dbReference>
<dbReference type="InterPro" id="IPR002110">
    <property type="entry name" value="Ankyrin_rpt"/>
</dbReference>
<dbReference type="InterPro" id="IPR036770">
    <property type="entry name" value="Ankyrin_rpt-contain_sf"/>
</dbReference>
<evidence type="ECO:0000256" key="1">
    <source>
        <dbReference type="PROSITE-ProRule" id="PRU00023"/>
    </source>
</evidence>
<evidence type="ECO:0000313" key="3">
    <source>
        <dbReference type="EMBL" id="OJJ33346.1"/>
    </source>
</evidence>
<organism evidence="3 4">
    <name type="scientific">Aspergillus wentii DTO 134E9</name>
    <dbReference type="NCBI Taxonomy" id="1073089"/>
    <lineage>
        <taxon>Eukaryota</taxon>
        <taxon>Fungi</taxon>
        <taxon>Dikarya</taxon>
        <taxon>Ascomycota</taxon>
        <taxon>Pezizomycotina</taxon>
        <taxon>Eurotiomycetes</taxon>
        <taxon>Eurotiomycetidae</taxon>
        <taxon>Eurotiales</taxon>
        <taxon>Aspergillaceae</taxon>
        <taxon>Aspergillus</taxon>
        <taxon>Aspergillus subgen. Cremei</taxon>
    </lineage>
</organism>
<dbReference type="PANTHER" id="PTHR24148">
    <property type="entry name" value="ANKYRIN REPEAT DOMAIN-CONTAINING PROTEIN 39 HOMOLOG-RELATED"/>
    <property type="match status" value="1"/>
</dbReference>
<evidence type="ECO:0000259" key="2">
    <source>
        <dbReference type="Pfam" id="PF06985"/>
    </source>
</evidence>
<dbReference type="PROSITE" id="PS50088">
    <property type="entry name" value="ANK_REPEAT"/>
    <property type="match status" value="2"/>
</dbReference>
<dbReference type="SUPFAM" id="SSF48403">
    <property type="entry name" value="Ankyrin repeat"/>
    <property type="match status" value="2"/>
</dbReference>
<dbReference type="VEuPathDB" id="FungiDB:ASPWEDRAFT_174756"/>
<dbReference type="EMBL" id="KV878214">
    <property type="protein sequence ID" value="OJJ33346.1"/>
    <property type="molecule type" value="Genomic_DNA"/>
</dbReference>
<gene>
    <name evidence="3" type="ORF">ASPWEDRAFT_174756</name>
</gene>
<dbReference type="SMART" id="SM00248">
    <property type="entry name" value="ANK"/>
    <property type="match status" value="7"/>
</dbReference>
<dbReference type="STRING" id="1073089.A0A1L9REK0"/>
<dbReference type="Pfam" id="PF00023">
    <property type="entry name" value="Ank"/>
    <property type="match status" value="1"/>
</dbReference>
<dbReference type="GeneID" id="63747110"/>
<evidence type="ECO:0000313" key="4">
    <source>
        <dbReference type="Proteomes" id="UP000184383"/>
    </source>
</evidence>
<sequence length="1243" mass="140889">MEDERDTPSIPDTASTELRQLERAKDALFSLAKRQRLNEDQRLFQYEIDLLDESYDMIARHAGSERFLLTCVRKAVEAESHDVIERLFAKGITTDLMKDEFDIFRLVIAGTRYCHSTLGTVVELLIAHGADVNASDEYGNAALFYACACGFYDIFRSLIDAGADIFIVQDQLDLKQINNIGETTNRPVDDLAHNGDLADKDNFTADDIRDNNNVTGDDNLADDDNLAVEINLLEVTLQCRHQSEVAASAALQDLWPVMLDTRWGLIISSLLDAGLRSDPGNPYLVKLVHVACFEGNIEWIQKLVHLGVDLYARPPASGKHPHSFGSALHAAIGGGYPDIVAYLIEHGADVHTPCLNRIDDTEMYLSPTALACQQPSNPPGETSLFAAKWSMDLQNHKSFEEISVILLDAGLGREDRQLLLYECATRGHPELVKRLLEQGNRMENVPISDNLGVVQLLHDAGSKIDMAKMQAHAARQGCLDLLEYLVMRGGPCIPIGEFASITEDIVTANHLSILRFLVTGYGFNVNKPFRKYHEPRRLIRRTNLLQQALRRENVAAVRLLIMEGADVRCPGLWHTGLAYFRKHVNAPAAPSKSRSLDPVAINHRQIIETLLSYDKISFRPTRGYLPRGSDSTPLHEYAQRLRETLELKSVTSQDPPTINTANEYAYPQPYEVPYTSHLPPFEYSPLSGFNSIRAIELEPSTVSESPIHCRLVELNLLQRPYYEALSYVWGNSPKRVSILVNGCLFYVTPNLWSALFRLRRRKRGRLLWADAICINQNDWEERGQQVRIMRDIYKTAFRVVVWLGEHAENSQYIVKNRERHIEEDDWNTETPNNNVVLSSRAHWEAFRKLTERPWFFRTWIIQEVCLAKDRLVVCGPDSTRFWQLWDGISPDRFHAADGVHGPSQFSSLISLTSFTGLKKAIAHSRICQATDPKDKVYGILGLFESQLIPVDYNVSISEVYRRFTQAVIERTDSLHLLHNLGIHRKIEGLPSWVPDYTSKPLHEIVGDLEGPSMTSMPPPQFHASDLILKGKHLDMVQAVGDELMADSNIKPGTAEFATILGRWESLAIQIRRKRFDRTISEAFGGTLIAHTPEMLRKEIGYEEQLSYYAMHFVAWYHVYGTGILRQADLDYFKTVKTALSWSSKKYTPDDMERDVGWYADLMQKYSFGRRFFITNNGSMGLAPPLAQPGDEIVFFPGGRCPFVVRRCSEGSFHLVGDCFLYGCSPRHLFRDDDDSNLEDFILR</sequence>
<proteinExistence type="predicted"/>
<protein>
    <recommendedName>
        <fullName evidence="2">Heterokaryon incompatibility domain-containing protein</fullName>
    </recommendedName>
</protein>
<dbReference type="Gene3D" id="1.25.40.20">
    <property type="entry name" value="Ankyrin repeat-containing domain"/>
    <property type="match status" value="3"/>
</dbReference>
<dbReference type="PROSITE" id="PS50297">
    <property type="entry name" value="ANK_REP_REGION"/>
    <property type="match status" value="1"/>
</dbReference>
<feature type="domain" description="Heterokaryon incompatibility" evidence="2">
    <location>
        <begin position="722"/>
        <end position="863"/>
    </location>
</feature>
<dbReference type="Pfam" id="PF26639">
    <property type="entry name" value="Het-6_barrel"/>
    <property type="match status" value="1"/>
</dbReference>
<dbReference type="PANTHER" id="PTHR24148:SF73">
    <property type="entry name" value="HET DOMAIN PROTEIN (AFU_ORTHOLOGUE AFUA_8G01020)"/>
    <property type="match status" value="1"/>
</dbReference>
<dbReference type="OrthoDB" id="4850726at2759"/>
<dbReference type="InterPro" id="IPR052895">
    <property type="entry name" value="HetReg/Transcr_Mod"/>
</dbReference>
<dbReference type="RefSeq" id="XP_040687023.1">
    <property type="nucleotide sequence ID" value="XM_040831262.1"/>
</dbReference>
<name>A0A1L9REK0_ASPWE</name>
<keyword evidence="4" id="KW-1185">Reference proteome</keyword>
<feature type="repeat" description="ANK" evidence="1">
    <location>
        <begin position="323"/>
        <end position="351"/>
    </location>
</feature>